<evidence type="ECO:0000256" key="1">
    <source>
        <dbReference type="ARBA" id="ARBA00023015"/>
    </source>
</evidence>
<evidence type="ECO:0000313" key="7">
    <source>
        <dbReference type="EMBL" id="MEM4986493.1"/>
    </source>
</evidence>
<organism evidence="7 8">
    <name type="scientific">Collimonas rhizosphaerae</name>
    <dbReference type="NCBI Taxonomy" id="3126357"/>
    <lineage>
        <taxon>Bacteria</taxon>
        <taxon>Pseudomonadati</taxon>
        <taxon>Pseudomonadota</taxon>
        <taxon>Betaproteobacteria</taxon>
        <taxon>Burkholderiales</taxon>
        <taxon>Oxalobacteraceae</taxon>
        <taxon>Collimonas</taxon>
    </lineage>
</organism>
<dbReference type="PANTHER" id="PTHR30514:SF1">
    <property type="entry name" value="HTH-TYPE TRANSCRIPTIONAL REGULATOR HEXR-RELATED"/>
    <property type="match status" value="1"/>
</dbReference>
<dbReference type="EMBL" id="JBANDC010000002">
    <property type="protein sequence ID" value="MEM4986493.1"/>
    <property type="molecule type" value="Genomic_DNA"/>
</dbReference>
<accession>A0ABU9PR70</accession>
<dbReference type="SUPFAM" id="SSF46689">
    <property type="entry name" value="Homeodomain-like"/>
    <property type="match status" value="1"/>
</dbReference>
<sequence>MTQLFDIVSRIAERSSQLRLAEQKVAQAILGDLPFAASASIQTLARQAGVSEASVTRFAKAIGCRDVRELKMRLAQAAAIGQRFLRVENSIAENQLPQIVDIVYADIHKSLEVNRSLLSQDNLLQAAQALLRARMIYAFGMGGGSTMLSDEARYRLVRLGRPVATYHDAMLQKMVAATLDKDDVILALSTTGNVPELNASCAIAKEYGVRLVAITALGSPLAAMADVLLPLKSLETDFIFKPSSSRYAMMMALDVLMTELALLQKDRSQELLRRLKFTLDTHRGGGNREPLGD</sequence>
<evidence type="ECO:0000256" key="4">
    <source>
        <dbReference type="ARBA" id="ARBA00023163"/>
    </source>
</evidence>
<dbReference type="InterPro" id="IPR001347">
    <property type="entry name" value="SIS_dom"/>
</dbReference>
<comment type="caution">
    <text evidence="7">The sequence shown here is derived from an EMBL/GenBank/DDBJ whole genome shotgun (WGS) entry which is preliminary data.</text>
</comment>
<name>A0ABU9PR70_9BURK</name>
<dbReference type="SUPFAM" id="SSF53697">
    <property type="entry name" value="SIS domain"/>
    <property type="match status" value="1"/>
</dbReference>
<dbReference type="InterPro" id="IPR009057">
    <property type="entry name" value="Homeodomain-like_sf"/>
</dbReference>
<evidence type="ECO:0000313" key="8">
    <source>
        <dbReference type="Proteomes" id="UP001495910"/>
    </source>
</evidence>
<dbReference type="PROSITE" id="PS51071">
    <property type="entry name" value="HTH_RPIR"/>
    <property type="match status" value="1"/>
</dbReference>
<dbReference type="InterPro" id="IPR046348">
    <property type="entry name" value="SIS_dom_sf"/>
</dbReference>
<dbReference type="Pfam" id="PF01380">
    <property type="entry name" value="SIS"/>
    <property type="match status" value="1"/>
</dbReference>
<dbReference type="Pfam" id="PF01418">
    <property type="entry name" value="HTH_6"/>
    <property type="match status" value="1"/>
</dbReference>
<keyword evidence="4" id="KW-0804">Transcription</keyword>
<keyword evidence="2" id="KW-0238">DNA-binding</keyword>
<dbReference type="Gene3D" id="1.10.10.10">
    <property type="entry name" value="Winged helix-like DNA-binding domain superfamily/Winged helix DNA-binding domain"/>
    <property type="match status" value="1"/>
</dbReference>
<evidence type="ECO:0000256" key="3">
    <source>
        <dbReference type="ARBA" id="ARBA00023152"/>
    </source>
</evidence>
<dbReference type="PROSITE" id="PS51464">
    <property type="entry name" value="SIS"/>
    <property type="match status" value="1"/>
</dbReference>
<dbReference type="InterPro" id="IPR036388">
    <property type="entry name" value="WH-like_DNA-bd_sf"/>
</dbReference>
<evidence type="ECO:0000259" key="5">
    <source>
        <dbReference type="PROSITE" id="PS51071"/>
    </source>
</evidence>
<evidence type="ECO:0000256" key="2">
    <source>
        <dbReference type="ARBA" id="ARBA00023125"/>
    </source>
</evidence>
<dbReference type="Proteomes" id="UP001495910">
    <property type="component" value="Unassembled WGS sequence"/>
</dbReference>
<dbReference type="CDD" id="cd05013">
    <property type="entry name" value="SIS_RpiR"/>
    <property type="match status" value="1"/>
</dbReference>
<dbReference type="InterPro" id="IPR047640">
    <property type="entry name" value="RpiR-like"/>
</dbReference>
<evidence type="ECO:0000259" key="6">
    <source>
        <dbReference type="PROSITE" id="PS51464"/>
    </source>
</evidence>
<proteinExistence type="predicted"/>
<dbReference type="Gene3D" id="3.40.50.10490">
    <property type="entry name" value="Glucose-6-phosphate isomerase like protein, domain 1"/>
    <property type="match status" value="1"/>
</dbReference>
<gene>
    <name evidence="7" type="ORF">V8G57_03730</name>
</gene>
<keyword evidence="8" id="KW-1185">Reference proteome</keyword>
<dbReference type="PANTHER" id="PTHR30514">
    <property type="entry name" value="GLUCOKINASE"/>
    <property type="match status" value="1"/>
</dbReference>
<reference evidence="7 8" key="1">
    <citation type="submission" date="2024-02" db="EMBL/GenBank/DDBJ databases">
        <title>Draft genome sequence of Collimonas sp. strain H4R21, an effective mineral-weathering bacterial strain isolated from the beech rhizosphere.</title>
        <authorList>
            <person name="Morin E."/>
            <person name="Uroz S."/>
            <person name="Leveau J.H.J."/>
            <person name="Kumar R."/>
            <person name="Rey M.W."/>
            <person name="Pham J."/>
        </authorList>
    </citation>
    <scope>NUCLEOTIDE SEQUENCE [LARGE SCALE GENOMIC DNA]</scope>
    <source>
        <strain evidence="7 8">H4R21</strain>
    </source>
</reference>
<feature type="domain" description="HTH rpiR-type" evidence="5">
    <location>
        <begin position="5"/>
        <end position="81"/>
    </location>
</feature>
<dbReference type="InterPro" id="IPR000281">
    <property type="entry name" value="HTH_RpiR"/>
</dbReference>
<feature type="domain" description="SIS" evidence="6">
    <location>
        <begin position="126"/>
        <end position="266"/>
    </location>
</feature>
<dbReference type="RefSeq" id="WP_092396354.1">
    <property type="nucleotide sequence ID" value="NZ_JBANDC010000002.1"/>
</dbReference>
<protein>
    <submittedName>
        <fullName evidence="7">MurR/RpiR family transcriptional regulator</fullName>
    </submittedName>
</protein>
<dbReference type="InterPro" id="IPR035472">
    <property type="entry name" value="RpiR-like_SIS"/>
</dbReference>
<keyword evidence="3" id="KW-0324">Glycolysis</keyword>
<keyword evidence="1" id="KW-0805">Transcription regulation</keyword>